<organism evidence="3 4">
    <name type="scientific">Nitratidesulfovibrio liaohensis</name>
    <dbReference type="NCBI Taxonomy" id="2604158"/>
    <lineage>
        <taxon>Bacteria</taxon>
        <taxon>Pseudomonadati</taxon>
        <taxon>Thermodesulfobacteriota</taxon>
        <taxon>Desulfovibrionia</taxon>
        <taxon>Desulfovibrionales</taxon>
        <taxon>Desulfovibrionaceae</taxon>
        <taxon>Nitratidesulfovibrio</taxon>
    </lineage>
</organism>
<evidence type="ECO:0000259" key="1">
    <source>
        <dbReference type="Pfam" id="PF05838"/>
    </source>
</evidence>
<feature type="domain" description="TtsA-like Glycoside hydrolase family 108" evidence="1">
    <location>
        <begin position="12"/>
        <end position="103"/>
    </location>
</feature>
<sequence length="192" mass="20823">MANFAPELAKLDGVEGVYDNDPDDAGGETCFGIARVFHPGWEGWPLVDAARDKPGFPGILEHDPGVLAARAAFYKAENWDRFACDEWDQGLAGEIFEQAVNLGNGRVTEHLQRVCNALNHKGRYGADLVVDGAFGSNTLAALRKVVADKRSRAVQYGINGLQCAHYVQLAEKNAVKRKWTGGWLANRGGATP</sequence>
<protein>
    <submittedName>
        <fullName evidence="3">Peptidoglycan-binding protein</fullName>
    </submittedName>
</protein>
<gene>
    <name evidence="3" type="ORF">KPS_003301</name>
</gene>
<dbReference type="RefSeq" id="WP_309541224.1">
    <property type="nucleotide sequence ID" value="NZ_CP133659.1"/>
</dbReference>
<dbReference type="Gene3D" id="1.20.141.10">
    <property type="entry name" value="Chitosanase, subunit A, domain 1"/>
    <property type="match status" value="1"/>
</dbReference>
<dbReference type="Pfam" id="PF05838">
    <property type="entry name" value="Glyco_hydro_108"/>
    <property type="match status" value="1"/>
</dbReference>
<reference evidence="3" key="1">
    <citation type="submission" date="2023-09" db="EMBL/GenBank/DDBJ databases">
        <authorList>
            <consortium name="CW5 consortium"/>
            <person name="Lu C.-W."/>
        </authorList>
    </citation>
    <scope>NUCLEOTIDE SEQUENCE</scope>
    <source>
        <strain evidence="3">KPS</strain>
    </source>
</reference>
<accession>A0ABY9R2F0</accession>
<dbReference type="Pfam" id="PF09374">
    <property type="entry name" value="PG_binding_3"/>
    <property type="match status" value="1"/>
</dbReference>
<evidence type="ECO:0000313" key="4">
    <source>
        <dbReference type="Proteomes" id="UP001180616"/>
    </source>
</evidence>
<dbReference type="InterPro" id="IPR023346">
    <property type="entry name" value="Lysozyme-like_dom_sf"/>
</dbReference>
<feature type="domain" description="Peptidoglycan binding" evidence="2">
    <location>
        <begin position="111"/>
        <end position="187"/>
    </location>
</feature>
<evidence type="ECO:0000313" key="3">
    <source>
        <dbReference type="EMBL" id="WMW65193.1"/>
    </source>
</evidence>
<keyword evidence="4" id="KW-1185">Reference proteome</keyword>
<name>A0ABY9R2F0_9BACT</name>
<dbReference type="InterPro" id="IPR008565">
    <property type="entry name" value="TtsA-like_GH18_dom"/>
</dbReference>
<dbReference type="Proteomes" id="UP001180616">
    <property type="component" value="Chromosome"/>
</dbReference>
<dbReference type="InterPro" id="IPR018537">
    <property type="entry name" value="Peptidoglycan-bd_3"/>
</dbReference>
<dbReference type="EMBL" id="CP133659">
    <property type="protein sequence ID" value="WMW65193.1"/>
    <property type="molecule type" value="Genomic_DNA"/>
</dbReference>
<proteinExistence type="predicted"/>
<dbReference type="SUPFAM" id="SSF53955">
    <property type="entry name" value="Lysozyme-like"/>
    <property type="match status" value="1"/>
</dbReference>
<evidence type="ECO:0000259" key="2">
    <source>
        <dbReference type="Pfam" id="PF09374"/>
    </source>
</evidence>